<sequence length="358" mass="41573">MCVDSRAINKITVKYRFPIPRLDDMLDMMSGATIFSKIDLKSGYHQIRIRPGDEWKTAFKTKDGLYEWMVMPFGLTNAPSTFMRVMTQVLRPFMGKFLVVYFDDILIYSKSLEHHIDHLSQVCLTLRKEKLFANPKKCVFMTDQVIFLGFVVSSQGVSADPQKVQAIVEWPEPRSIRDVRSFHGLATFYRRFIKEFSVIMAPITDCLKKEEFRWSEEAATAFKEIKQRMTDAPVMRLPDFSKVFEVACDASGIGIGGVLSQEKHPIAYFSAKLSGAKLNYSTYDKEFYAVVQSLRHWRHYLLPQEFVIYSDHEALRYLNSQKKLNARRARWVEFLQDYTYTLKHMAGVENKVADALSR</sequence>
<keyword evidence="1" id="KW-0645">Protease</keyword>
<dbReference type="InterPro" id="IPR050951">
    <property type="entry name" value="Retrovirus_Pol_polyprotein"/>
</dbReference>
<organism evidence="9">
    <name type="scientific">Asparagus officinalis</name>
    <name type="common">Garden asparagus</name>
    <dbReference type="NCBI Taxonomy" id="4686"/>
    <lineage>
        <taxon>Eukaryota</taxon>
        <taxon>Viridiplantae</taxon>
        <taxon>Streptophyta</taxon>
        <taxon>Embryophyta</taxon>
        <taxon>Tracheophyta</taxon>
        <taxon>Spermatophyta</taxon>
        <taxon>Magnoliopsida</taxon>
        <taxon>Liliopsida</taxon>
        <taxon>Asparagales</taxon>
        <taxon>Asparagaceae</taxon>
        <taxon>Asparagoideae</taxon>
        <taxon>Asparagus</taxon>
    </lineage>
</organism>
<dbReference type="InterPro" id="IPR043128">
    <property type="entry name" value="Rev_trsase/Diguanyl_cyclase"/>
</dbReference>
<evidence type="ECO:0000256" key="4">
    <source>
        <dbReference type="ARBA" id="ARBA00022722"/>
    </source>
</evidence>
<dbReference type="FunFam" id="3.30.70.270:FF:000020">
    <property type="entry name" value="Transposon Tf2-6 polyprotein-like Protein"/>
    <property type="match status" value="1"/>
</dbReference>
<name>Q2A9Z5_ASPOF</name>
<dbReference type="InterPro" id="IPR000477">
    <property type="entry name" value="RT_dom"/>
</dbReference>
<keyword evidence="6" id="KW-0378">Hydrolase</keyword>
<keyword evidence="7" id="KW-0695">RNA-directed DNA polymerase</keyword>
<dbReference type="InterPro" id="IPR041373">
    <property type="entry name" value="RT_RNaseH"/>
</dbReference>
<dbReference type="GO" id="GO:0003964">
    <property type="term" value="F:RNA-directed DNA polymerase activity"/>
    <property type="evidence" value="ECO:0007669"/>
    <property type="project" value="UniProtKB-KW"/>
</dbReference>
<dbReference type="Pfam" id="PF17917">
    <property type="entry name" value="RT_RNaseH"/>
    <property type="match status" value="1"/>
</dbReference>
<proteinExistence type="predicted"/>
<evidence type="ECO:0000256" key="3">
    <source>
        <dbReference type="ARBA" id="ARBA00022695"/>
    </source>
</evidence>
<dbReference type="EMBL" id="AC183436">
    <property type="protein sequence ID" value="ABD63193.1"/>
    <property type="molecule type" value="Genomic_DNA"/>
</dbReference>
<keyword evidence="4" id="KW-0540">Nuclease</keyword>
<dbReference type="FunFam" id="3.10.20.370:FF:000001">
    <property type="entry name" value="Retrovirus-related Pol polyprotein from transposon 17.6-like protein"/>
    <property type="match status" value="1"/>
</dbReference>
<keyword evidence="5" id="KW-0255">Endonuclease</keyword>
<dbReference type="CDD" id="cd09274">
    <property type="entry name" value="RNase_HI_RT_Ty3"/>
    <property type="match status" value="1"/>
</dbReference>
<dbReference type="SUPFAM" id="SSF56672">
    <property type="entry name" value="DNA/RNA polymerases"/>
    <property type="match status" value="1"/>
</dbReference>
<reference evidence="9" key="1">
    <citation type="submission" date="2006-03" db="EMBL/GenBank/DDBJ databases">
        <title>Comparative Sequence and Genetic Analyses of Asparagus BACs Reveal No Microsynteny with Onion or Rice.</title>
        <authorList>
            <person name="Jernej J."/>
            <person name="Telgmann A."/>
            <person name="Jung C."/>
            <person name="Cheung F."/>
            <person name="Havey M.J."/>
            <person name="Town C.D."/>
        </authorList>
    </citation>
    <scope>NUCLEOTIDE SEQUENCE</scope>
</reference>
<dbReference type="PANTHER" id="PTHR37984:SF5">
    <property type="entry name" value="PROTEIN NYNRIN-LIKE"/>
    <property type="match status" value="1"/>
</dbReference>
<protein>
    <submittedName>
        <fullName evidence="9">Gag-pol polyprotein, putative</fullName>
    </submittedName>
</protein>
<dbReference type="Gene3D" id="3.30.70.270">
    <property type="match status" value="2"/>
</dbReference>
<dbReference type="GO" id="GO:0008233">
    <property type="term" value="F:peptidase activity"/>
    <property type="evidence" value="ECO:0007669"/>
    <property type="project" value="UniProtKB-KW"/>
</dbReference>
<evidence type="ECO:0000256" key="6">
    <source>
        <dbReference type="ARBA" id="ARBA00022801"/>
    </source>
</evidence>
<keyword evidence="2" id="KW-0808">Transferase</keyword>
<evidence type="ECO:0000256" key="1">
    <source>
        <dbReference type="ARBA" id="ARBA00022670"/>
    </source>
</evidence>
<feature type="domain" description="Reverse transcriptase" evidence="8">
    <location>
        <begin position="1"/>
        <end position="152"/>
    </location>
</feature>
<dbReference type="InterPro" id="IPR043502">
    <property type="entry name" value="DNA/RNA_pol_sf"/>
</dbReference>
<evidence type="ECO:0000256" key="7">
    <source>
        <dbReference type="ARBA" id="ARBA00022918"/>
    </source>
</evidence>
<dbReference type="CDD" id="cd01647">
    <property type="entry name" value="RT_LTR"/>
    <property type="match status" value="1"/>
</dbReference>
<keyword evidence="3" id="KW-0548">Nucleotidyltransferase</keyword>
<dbReference type="Pfam" id="PF00078">
    <property type="entry name" value="RVT_1"/>
    <property type="match status" value="1"/>
</dbReference>
<evidence type="ECO:0000313" key="9">
    <source>
        <dbReference type="EMBL" id="ABD63193.1"/>
    </source>
</evidence>
<dbReference type="PANTHER" id="PTHR37984">
    <property type="entry name" value="PROTEIN CBG26694"/>
    <property type="match status" value="1"/>
</dbReference>
<dbReference type="FunFam" id="3.10.10.10:FF:000007">
    <property type="entry name" value="Retrovirus-related Pol polyprotein from transposon 17.6-like Protein"/>
    <property type="match status" value="1"/>
</dbReference>
<dbReference type="AlphaFoldDB" id="Q2A9Z5"/>
<evidence type="ECO:0000256" key="5">
    <source>
        <dbReference type="ARBA" id="ARBA00022759"/>
    </source>
</evidence>
<dbReference type="PROSITE" id="PS50878">
    <property type="entry name" value="RT_POL"/>
    <property type="match status" value="1"/>
</dbReference>
<gene>
    <name evidence="9" type="ORF">20.t00045</name>
</gene>
<dbReference type="GO" id="GO:0004519">
    <property type="term" value="F:endonuclease activity"/>
    <property type="evidence" value="ECO:0007669"/>
    <property type="project" value="UniProtKB-KW"/>
</dbReference>
<accession>Q2A9Z5</accession>
<evidence type="ECO:0000259" key="8">
    <source>
        <dbReference type="PROSITE" id="PS50878"/>
    </source>
</evidence>
<dbReference type="GO" id="GO:0006508">
    <property type="term" value="P:proteolysis"/>
    <property type="evidence" value="ECO:0007669"/>
    <property type="project" value="UniProtKB-KW"/>
</dbReference>
<evidence type="ECO:0000256" key="2">
    <source>
        <dbReference type="ARBA" id="ARBA00022679"/>
    </source>
</evidence>